<dbReference type="Proteomes" id="UP000289411">
    <property type="component" value="Unassembled WGS sequence"/>
</dbReference>
<comment type="caution">
    <text evidence="2">The sequence shown here is derived from an EMBL/GenBank/DDBJ whole genome shotgun (WGS) entry which is preliminary data.</text>
</comment>
<protein>
    <submittedName>
        <fullName evidence="2">Acyl carrier protein</fullName>
    </submittedName>
</protein>
<dbReference type="AlphaFoldDB" id="A0A4Q2R718"/>
<evidence type="ECO:0000313" key="3">
    <source>
        <dbReference type="Proteomes" id="UP000289411"/>
    </source>
</evidence>
<dbReference type="EMBL" id="QYBC01000020">
    <property type="protein sequence ID" value="RYB02432.1"/>
    <property type="molecule type" value="Genomic_DNA"/>
</dbReference>
<dbReference type="InterPro" id="IPR009081">
    <property type="entry name" value="PP-bd_ACP"/>
</dbReference>
<dbReference type="Gene3D" id="1.10.1200.10">
    <property type="entry name" value="ACP-like"/>
    <property type="match status" value="1"/>
</dbReference>
<dbReference type="OrthoDB" id="8250336at2"/>
<dbReference type="Pfam" id="PF00550">
    <property type="entry name" value="PP-binding"/>
    <property type="match status" value="1"/>
</dbReference>
<sequence>MLERIPASAVSRIGNVVSDVLAKHDVVHQIAPEAELGRLGMTSIDMVELMLGVEAEFDLAIPAADITLQNFSSVAAIAALVSRLTAAV</sequence>
<dbReference type="RefSeq" id="WP_129221197.1">
    <property type="nucleotide sequence ID" value="NZ_QYBC01000020.1"/>
</dbReference>
<dbReference type="PROSITE" id="PS50075">
    <property type="entry name" value="CARRIER"/>
    <property type="match status" value="1"/>
</dbReference>
<dbReference type="SUPFAM" id="SSF47336">
    <property type="entry name" value="ACP-like"/>
    <property type="match status" value="1"/>
</dbReference>
<organism evidence="2 3">
    <name type="scientific">Lichenibacterium ramalinae</name>
    <dbReference type="NCBI Taxonomy" id="2316527"/>
    <lineage>
        <taxon>Bacteria</taxon>
        <taxon>Pseudomonadati</taxon>
        <taxon>Pseudomonadota</taxon>
        <taxon>Alphaproteobacteria</taxon>
        <taxon>Hyphomicrobiales</taxon>
        <taxon>Lichenihabitantaceae</taxon>
        <taxon>Lichenibacterium</taxon>
    </lineage>
</organism>
<reference evidence="2 3" key="2">
    <citation type="submission" date="2019-02" db="EMBL/GenBank/DDBJ databases">
        <title>'Lichenibacterium ramalinii' gen. nov. sp. nov., 'Lichenibacterium minor' gen. nov. sp. nov.</title>
        <authorList>
            <person name="Pankratov T."/>
        </authorList>
    </citation>
    <scope>NUCLEOTIDE SEQUENCE [LARGE SCALE GENOMIC DNA]</scope>
    <source>
        <strain evidence="2 3">RmlP001</strain>
    </source>
</reference>
<keyword evidence="3" id="KW-1185">Reference proteome</keyword>
<evidence type="ECO:0000259" key="1">
    <source>
        <dbReference type="PROSITE" id="PS50075"/>
    </source>
</evidence>
<feature type="domain" description="Carrier" evidence="1">
    <location>
        <begin position="7"/>
        <end position="85"/>
    </location>
</feature>
<evidence type="ECO:0000313" key="2">
    <source>
        <dbReference type="EMBL" id="RYB02432.1"/>
    </source>
</evidence>
<dbReference type="InterPro" id="IPR036736">
    <property type="entry name" value="ACP-like_sf"/>
</dbReference>
<accession>A0A4Q2R718</accession>
<name>A0A4Q2R718_9HYPH</name>
<proteinExistence type="predicted"/>
<reference evidence="2 3" key="1">
    <citation type="submission" date="2018-09" db="EMBL/GenBank/DDBJ databases">
        <authorList>
            <person name="Grouzdev D.S."/>
            <person name="Krutkina M.S."/>
        </authorList>
    </citation>
    <scope>NUCLEOTIDE SEQUENCE [LARGE SCALE GENOMIC DNA]</scope>
    <source>
        <strain evidence="2 3">RmlP001</strain>
    </source>
</reference>
<gene>
    <name evidence="2" type="ORF">D3272_21130</name>
</gene>